<reference evidence="5" key="1">
    <citation type="submission" date="2021-12" db="EMBL/GenBank/DDBJ databases">
        <authorList>
            <person name="King R."/>
        </authorList>
    </citation>
    <scope>NUCLEOTIDE SEQUENCE</scope>
</reference>
<dbReference type="SMART" id="SM00020">
    <property type="entry name" value="Tryp_SPc"/>
    <property type="match status" value="2"/>
</dbReference>
<keyword evidence="2" id="KW-0720">Serine protease</keyword>
<dbReference type="InterPro" id="IPR001314">
    <property type="entry name" value="Peptidase_S1A"/>
</dbReference>
<evidence type="ECO:0000313" key="6">
    <source>
        <dbReference type="Proteomes" id="UP001153292"/>
    </source>
</evidence>
<dbReference type="PANTHER" id="PTHR24260">
    <property type="match status" value="1"/>
</dbReference>
<dbReference type="InterPro" id="IPR018114">
    <property type="entry name" value="TRYPSIN_HIS"/>
</dbReference>
<evidence type="ECO:0000256" key="1">
    <source>
        <dbReference type="ARBA" id="ARBA00023157"/>
    </source>
</evidence>
<dbReference type="PANTHER" id="PTHR24260:SF136">
    <property type="entry name" value="GH08193P-RELATED"/>
    <property type="match status" value="1"/>
</dbReference>
<dbReference type="Gene3D" id="2.40.10.10">
    <property type="entry name" value="Trypsin-like serine proteases"/>
    <property type="match status" value="4"/>
</dbReference>
<dbReference type="InterPro" id="IPR001254">
    <property type="entry name" value="Trypsin_dom"/>
</dbReference>
<keyword evidence="3" id="KW-0732">Signal</keyword>
<feature type="domain" description="Peptidase S1" evidence="4">
    <location>
        <begin position="61"/>
        <end position="341"/>
    </location>
</feature>
<dbReference type="PRINTS" id="PR00722">
    <property type="entry name" value="CHYMOTRYPSIN"/>
</dbReference>
<dbReference type="InterPro" id="IPR033116">
    <property type="entry name" value="TRYPSIN_SER"/>
</dbReference>
<feature type="domain" description="Peptidase S1" evidence="4">
    <location>
        <begin position="349"/>
        <end position="550"/>
    </location>
</feature>
<keyword evidence="2" id="KW-0378">Hydrolase</keyword>
<dbReference type="InterPro" id="IPR009003">
    <property type="entry name" value="Peptidase_S1_PA"/>
</dbReference>
<evidence type="ECO:0000256" key="3">
    <source>
        <dbReference type="SAM" id="SignalP"/>
    </source>
</evidence>
<dbReference type="Proteomes" id="UP001153292">
    <property type="component" value="Chromosome 16"/>
</dbReference>
<organism evidence="5 6">
    <name type="scientific">Chilo suppressalis</name>
    <name type="common">Asiatic rice borer moth</name>
    <dbReference type="NCBI Taxonomy" id="168631"/>
    <lineage>
        <taxon>Eukaryota</taxon>
        <taxon>Metazoa</taxon>
        <taxon>Ecdysozoa</taxon>
        <taxon>Arthropoda</taxon>
        <taxon>Hexapoda</taxon>
        <taxon>Insecta</taxon>
        <taxon>Pterygota</taxon>
        <taxon>Neoptera</taxon>
        <taxon>Endopterygota</taxon>
        <taxon>Lepidoptera</taxon>
        <taxon>Glossata</taxon>
        <taxon>Ditrysia</taxon>
        <taxon>Pyraloidea</taxon>
        <taxon>Crambidae</taxon>
        <taxon>Crambinae</taxon>
        <taxon>Chilo</taxon>
    </lineage>
</organism>
<dbReference type="PROSITE" id="PS00135">
    <property type="entry name" value="TRYPSIN_SER"/>
    <property type="match status" value="1"/>
</dbReference>
<dbReference type="PROSITE" id="PS50240">
    <property type="entry name" value="TRYPSIN_DOM"/>
    <property type="match status" value="2"/>
</dbReference>
<accession>A0ABN8AVE5</accession>
<gene>
    <name evidence="5" type="ORF">CHILSU_LOCUS3261</name>
</gene>
<keyword evidence="6" id="KW-1185">Reference proteome</keyword>
<dbReference type="Pfam" id="PF00089">
    <property type="entry name" value="Trypsin"/>
    <property type="match status" value="3"/>
</dbReference>
<name>A0ABN8AVE5_CHISP</name>
<feature type="signal peptide" evidence="3">
    <location>
        <begin position="1"/>
        <end position="19"/>
    </location>
</feature>
<proteinExistence type="predicted"/>
<dbReference type="InterPro" id="IPR043504">
    <property type="entry name" value="Peptidase_S1_PA_chymotrypsin"/>
</dbReference>
<protein>
    <recommendedName>
        <fullName evidence="4">Peptidase S1 domain-containing protein</fullName>
    </recommendedName>
</protein>
<evidence type="ECO:0000256" key="2">
    <source>
        <dbReference type="RuleBase" id="RU363034"/>
    </source>
</evidence>
<sequence length="550" mass="57794">MKVLLVLSILALAIASSYAEVKSAEDLSVFGYHKRFGIPEAAKIKRTEEDAAKAGYSHGRITNGNVTDISRIPYQVGLVIQVLFIFQSVCGGSLISNTRVITAAHCHHDGQITAQLHTVVLGSNTLFSGGVRVSTTNIAMHPQWNPSTASNDIAVLRINHVAYSNVIQPIALPIGVNNTFVGSFGLASGFGRTADGAQGNILQTQRVSSVSLRIITNQECAGVFGQFVLNSNICTSGEGGRSVCQGDSGGPLAVTSNNQTYLAGVTSFGAAAGCTLGFPAAFARARIEHIAPAEMKLVLALTLISFAYGAFEKAPYSDVGMYDFHRKIGMFEADRIRELEKDVSTSERVAGGGTTTIGLVPFQAGLIITFRFIFQSVCGGTIITDTKILTAAHCYNDGVSIAQSITVVVGSNFIFAGGTRLTASGVAMYPGYNPSIAANDLCVLYVPRISFTRDSVGLTQNVGSVNLIVISNADCQRVYGNLIQSSHLCTNGAGGQGICRGDTGGPLVATVNRRRILIGIGSFVSSAGCQAGHPSGFSRVTSFVPWINST</sequence>
<keyword evidence="1" id="KW-1015">Disulfide bond</keyword>
<evidence type="ECO:0000259" key="4">
    <source>
        <dbReference type="PROSITE" id="PS50240"/>
    </source>
</evidence>
<dbReference type="SUPFAM" id="SSF50494">
    <property type="entry name" value="Trypsin-like serine proteases"/>
    <property type="match status" value="2"/>
</dbReference>
<dbReference type="CDD" id="cd00190">
    <property type="entry name" value="Tryp_SPc"/>
    <property type="match status" value="2"/>
</dbReference>
<keyword evidence="2" id="KW-0645">Protease</keyword>
<evidence type="ECO:0000313" key="5">
    <source>
        <dbReference type="EMBL" id="CAH0400079.1"/>
    </source>
</evidence>
<dbReference type="InterPro" id="IPR051333">
    <property type="entry name" value="CLIP_Serine_Protease"/>
</dbReference>
<feature type="chain" id="PRO_5046572166" description="Peptidase S1 domain-containing protein" evidence="3">
    <location>
        <begin position="20"/>
        <end position="550"/>
    </location>
</feature>
<dbReference type="EMBL" id="OU963909">
    <property type="protein sequence ID" value="CAH0400079.1"/>
    <property type="molecule type" value="Genomic_DNA"/>
</dbReference>
<dbReference type="PROSITE" id="PS00134">
    <property type="entry name" value="TRYPSIN_HIS"/>
    <property type="match status" value="2"/>
</dbReference>